<sequence length="356" mass="40231">KTGIGECAPLPGLSLDNIDQIESKLGEVCKNPHLYINDLSILKEFPSIRFGLEMAELDLRNGGNQNYYGSIEPIKINGLIWMGNLDFMMHQVEKKLEEGWKCIKMKIGALEFEKELNILQSIRSQFDKDNLELRVDANGAFTVSDTNEKLNRLAEFDLHSIEQPIQTGQWDLLTELCQYSPIPIALDEELIPLVNEKDRIEMLDRVKPQYLVLKPSLLGGFSESEKWIHLAKERNIGWWVTSALESNIGLNAIAQWTSKIQPCGFQGLGTGQLFINNIPSPLKVKSGILSKDDSPIWDEVKEFISDWYSPNDEMVLQTSGSTGKPKSIKVKKEWMKNSAQLTGKTFELMEGDSTLL</sequence>
<evidence type="ECO:0000256" key="1">
    <source>
        <dbReference type="ARBA" id="ARBA00022723"/>
    </source>
</evidence>
<dbReference type="AlphaFoldDB" id="A0A382IPF3"/>
<dbReference type="InterPro" id="IPR042099">
    <property type="entry name" value="ANL_N_sf"/>
</dbReference>
<dbReference type="InterPro" id="IPR013342">
    <property type="entry name" value="Mandelate_racemase_C"/>
</dbReference>
<evidence type="ECO:0000259" key="4">
    <source>
        <dbReference type="SMART" id="SM00922"/>
    </source>
</evidence>
<gene>
    <name evidence="5" type="ORF">METZ01_LOCUS254282</name>
</gene>
<dbReference type="Pfam" id="PF13378">
    <property type="entry name" value="MR_MLE_C"/>
    <property type="match status" value="1"/>
</dbReference>
<evidence type="ECO:0000256" key="3">
    <source>
        <dbReference type="ARBA" id="ARBA00023239"/>
    </source>
</evidence>
<dbReference type="SMART" id="SM00922">
    <property type="entry name" value="MR_MLE"/>
    <property type="match status" value="1"/>
</dbReference>
<keyword evidence="3" id="KW-0456">Lyase</keyword>
<evidence type="ECO:0000313" key="5">
    <source>
        <dbReference type="EMBL" id="SVC01428.1"/>
    </source>
</evidence>
<protein>
    <recommendedName>
        <fullName evidence="4">Mandelate racemase/muconate lactonizing enzyme C-terminal domain-containing protein</fullName>
    </recommendedName>
</protein>
<evidence type="ECO:0000256" key="2">
    <source>
        <dbReference type="ARBA" id="ARBA00022842"/>
    </source>
</evidence>
<dbReference type="GO" id="GO:0016829">
    <property type="term" value="F:lyase activity"/>
    <property type="evidence" value="ECO:0007669"/>
    <property type="project" value="UniProtKB-KW"/>
</dbReference>
<dbReference type="PANTHER" id="PTHR48073">
    <property type="entry name" value="O-SUCCINYLBENZOATE SYNTHASE-RELATED"/>
    <property type="match status" value="1"/>
</dbReference>
<dbReference type="InterPro" id="IPR029065">
    <property type="entry name" value="Enolase_C-like"/>
</dbReference>
<dbReference type="SFLD" id="SFLDG00180">
    <property type="entry name" value="muconate_cycloisomerase"/>
    <property type="match status" value="1"/>
</dbReference>
<dbReference type="Gene3D" id="3.30.390.10">
    <property type="entry name" value="Enolase-like, N-terminal domain"/>
    <property type="match status" value="1"/>
</dbReference>
<dbReference type="Pfam" id="PF21508">
    <property type="entry name" value="MenC_N"/>
    <property type="match status" value="1"/>
</dbReference>
<organism evidence="5">
    <name type="scientific">marine metagenome</name>
    <dbReference type="NCBI Taxonomy" id="408172"/>
    <lineage>
        <taxon>unclassified sequences</taxon>
        <taxon>metagenomes</taxon>
        <taxon>ecological metagenomes</taxon>
    </lineage>
</organism>
<dbReference type="EMBL" id="UINC01068648">
    <property type="protein sequence ID" value="SVC01428.1"/>
    <property type="molecule type" value="Genomic_DNA"/>
</dbReference>
<dbReference type="PROSITE" id="PS00455">
    <property type="entry name" value="AMP_BINDING"/>
    <property type="match status" value="1"/>
</dbReference>
<accession>A0A382IPF3</accession>
<dbReference type="InterPro" id="IPR020845">
    <property type="entry name" value="AMP-binding_CS"/>
</dbReference>
<dbReference type="Gene3D" id="3.40.50.12780">
    <property type="entry name" value="N-terminal domain of ligase-like"/>
    <property type="match status" value="1"/>
</dbReference>
<dbReference type="InterPro" id="IPR029017">
    <property type="entry name" value="Enolase-like_N"/>
</dbReference>
<proteinExistence type="predicted"/>
<keyword evidence="1" id="KW-0479">Metal-binding</keyword>
<reference evidence="5" key="1">
    <citation type="submission" date="2018-05" db="EMBL/GenBank/DDBJ databases">
        <authorList>
            <person name="Lanie J.A."/>
            <person name="Ng W.-L."/>
            <person name="Kazmierczak K.M."/>
            <person name="Andrzejewski T.M."/>
            <person name="Davidsen T.M."/>
            <person name="Wayne K.J."/>
            <person name="Tettelin H."/>
            <person name="Glass J.I."/>
            <person name="Rusch D."/>
            <person name="Podicherti R."/>
            <person name="Tsui H.-C.T."/>
            <person name="Winkler M.E."/>
        </authorList>
    </citation>
    <scope>NUCLEOTIDE SEQUENCE</scope>
</reference>
<feature type="domain" description="Mandelate racemase/muconate lactonizing enzyme C-terminal" evidence="4">
    <location>
        <begin position="85"/>
        <end position="183"/>
    </location>
</feature>
<feature type="non-terminal residue" evidence="5">
    <location>
        <position position="356"/>
    </location>
</feature>
<dbReference type="InterPro" id="IPR036849">
    <property type="entry name" value="Enolase-like_C_sf"/>
</dbReference>
<dbReference type="Gene3D" id="3.20.20.120">
    <property type="entry name" value="Enolase-like C-terminal domain"/>
    <property type="match status" value="1"/>
</dbReference>
<dbReference type="SUPFAM" id="SSF54826">
    <property type="entry name" value="Enolase N-terminal domain-like"/>
    <property type="match status" value="1"/>
</dbReference>
<name>A0A382IPF3_9ZZZZ</name>
<feature type="non-terminal residue" evidence="5">
    <location>
        <position position="1"/>
    </location>
</feature>
<dbReference type="SFLD" id="SFLDF00009">
    <property type="entry name" value="o-succinylbenzoate_synthase"/>
    <property type="match status" value="1"/>
</dbReference>
<keyword evidence="2" id="KW-0460">Magnesium</keyword>
<dbReference type="SUPFAM" id="SSF51604">
    <property type="entry name" value="Enolase C-terminal domain-like"/>
    <property type="match status" value="1"/>
</dbReference>
<dbReference type="InterPro" id="IPR041338">
    <property type="entry name" value="OSBS_N"/>
</dbReference>
<dbReference type="SFLD" id="SFLDS00001">
    <property type="entry name" value="Enolase"/>
    <property type="match status" value="1"/>
</dbReference>
<dbReference type="CDD" id="cd03320">
    <property type="entry name" value="OSBS"/>
    <property type="match status" value="1"/>
</dbReference>
<dbReference type="GO" id="GO:0046872">
    <property type="term" value="F:metal ion binding"/>
    <property type="evidence" value="ECO:0007669"/>
    <property type="project" value="UniProtKB-KW"/>
</dbReference>
<dbReference type="PANTHER" id="PTHR48073:SF2">
    <property type="entry name" value="O-SUCCINYLBENZOATE SYNTHASE"/>
    <property type="match status" value="1"/>
</dbReference>